<dbReference type="Bgee" id="FBgn0032360">
    <property type="expression patterns" value="Expressed in early-mid elongation-stage spermatid (Drosophila) in testis and 30 other cell types or tissues"/>
</dbReference>
<feature type="compositionally biased region" description="Polar residues" evidence="1">
    <location>
        <begin position="178"/>
        <end position="197"/>
    </location>
</feature>
<reference evidence="2" key="1">
    <citation type="submission" date="2009-06" db="EMBL/GenBank/DDBJ databases">
        <authorList>
            <person name="Carlson J."/>
            <person name="Booth B."/>
            <person name="Frise E."/>
            <person name="Park S."/>
            <person name="Wan K."/>
            <person name="Yu C."/>
            <person name="Celniker S."/>
        </authorList>
    </citation>
    <scope>NUCLEOTIDE SEQUENCE</scope>
</reference>
<gene>
    <name evidence="2" type="primary">CG14926-RA</name>
</gene>
<dbReference type="VEuPathDB" id="VectorBase:FBgn0032360"/>
<dbReference type="AlphaFoldDB" id="C4XVG6"/>
<name>C4XVG6_DROME</name>
<protein>
    <submittedName>
        <fullName evidence="2">IP12205p</fullName>
    </submittedName>
</protein>
<accession>C4XVG6</accession>
<organism evidence="2">
    <name type="scientific">Drosophila melanogaster</name>
    <name type="common">Fruit fly</name>
    <dbReference type="NCBI Taxonomy" id="7227"/>
    <lineage>
        <taxon>Eukaryota</taxon>
        <taxon>Metazoa</taxon>
        <taxon>Ecdysozoa</taxon>
        <taxon>Arthropoda</taxon>
        <taxon>Hexapoda</taxon>
        <taxon>Insecta</taxon>
        <taxon>Pterygota</taxon>
        <taxon>Neoptera</taxon>
        <taxon>Endopterygota</taxon>
        <taxon>Diptera</taxon>
        <taxon>Brachycera</taxon>
        <taxon>Muscomorpha</taxon>
        <taxon>Ephydroidea</taxon>
        <taxon>Drosophilidae</taxon>
        <taxon>Drosophila</taxon>
        <taxon>Sophophora</taxon>
    </lineage>
</organism>
<evidence type="ECO:0000313" key="2">
    <source>
        <dbReference type="EMBL" id="ACR78580.1"/>
    </source>
</evidence>
<dbReference type="EMBL" id="BT088770">
    <property type="protein sequence ID" value="ACR78580.1"/>
    <property type="molecule type" value="mRNA"/>
</dbReference>
<feature type="region of interest" description="Disordered" evidence="1">
    <location>
        <begin position="160"/>
        <end position="197"/>
    </location>
</feature>
<dbReference type="IntAct" id="C4XVG6">
    <property type="interactions" value="12"/>
</dbReference>
<feature type="compositionally biased region" description="Polar residues" evidence="1">
    <location>
        <begin position="74"/>
        <end position="87"/>
    </location>
</feature>
<dbReference type="ExpressionAtlas" id="C4XVG6">
    <property type="expression patterns" value="baseline and differential"/>
</dbReference>
<proteinExistence type="evidence at transcript level"/>
<feature type="region of interest" description="Disordered" evidence="1">
    <location>
        <begin position="74"/>
        <end position="93"/>
    </location>
</feature>
<dbReference type="OrthoDB" id="7870703at2759"/>
<feature type="region of interest" description="Disordered" evidence="1">
    <location>
        <begin position="115"/>
        <end position="134"/>
    </location>
</feature>
<evidence type="ECO:0000256" key="1">
    <source>
        <dbReference type="SAM" id="MobiDB-lite"/>
    </source>
</evidence>
<dbReference type="HOGENOM" id="CLU_1541721_0_0_1"/>
<feature type="non-terminal residue" evidence="2">
    <location>
        <position position="1"/>
    </location>
</feature>
<sequence length="197" mass="21137">TDRPTKFFQKPFEIFLKFLNFLTMENGPEFNWEYSHGGQGNPNYSQMGRGSTPPGGGGRQWLHSSQANTQNYLHGSSGMGSHQNNASPGDPFASYNQNMMNMYTNFKPSYGHSQVGPASVQGMGSEPGLEMGNRMGHSMPESMGFDGGMGSGMGMSNGLGAGMRVGSMRGGQRLAGGYSSNGLNDPNPSQSHRGSWF</sequence>